<accession>A0AAN6U1K4</accession>
<gene>
    <name evidence="2" type="ORF">N657DRAFT_331898</name>
</gene>
<protein>
    <submittedName>
        <fullName evidence="2">Uncharacterized protein</fullName>
    </submittedName>
</protein>
<feature type="region of interest" description="Disordered" evidence="1">
    <location>
        <begin position="34"/>
        <end position="75"/>
    </location>
</feature>
<keyword evidence="3" id="KW-1185">Reference proteome</keyword>
<evidence type="ECO:0000313" key="2">
    <source>
        <dbReference type="EMBL" id="KAK4124757.1"/>
    </source>
</evidence>
<comment type="caution">
    <text evidence="2">The sequence shown here is derived from an EMBL/GenBank/DDBJ whole genome shotgun (WGS) entry which is preliminary data.</text>
</comment>
<dbReference type="GeneID" id="87823637"/>
<reference evidence="2" key="2">
    <citation type="submission" date="2023-05" db="EMBL/GenBank/DDBJ databases">
        <authorList>
            <consortium name="Lawrence Berkeley National Laboratory"/>
            <person name="Steindorff A."/>
            <person name="Hensen N."/>
            <person name="Bonometti L."/>
            <person name="Westerberg I."/>
            <person name="Brannstrom I.O."/>
            <person name="Guillou S."/>
            <person name="Cros-Aarteil S."/>
            <person name="Calhoun S."/>
            <person name="Haridas S."/>
            <person name="Kuo A."/>
            <person name="Mondo S."/>
            <person name="Pangilinan J."/>
            <person name="Riley R."/>
            <person name="Labutti K."/>
            <person name="Andreopoulos B."/>
            <person name="Lipzen A."/>
            <person name="Chen C."/>
            <person name="Yanf M."/>
            <person name="Daum C."/>
            <person name="Ng V."/>
            <person name="Clum A."/>
            <person name="Ohm R."/>
            <person name="Martin F."/>
            <person name="Silar P."/>
            <person name="Natvig D."/>
            <person name="Lalanne C."/>
            <person name="Gautier V."/>
            <person name="Ament-Velasquez S.L."/>
            <person name="Kruys A."/>
            <person name="Hutchinson M.I."/>
            <person name="Powell A.J."/>
            <person name="Barry K."/>
            <person name="Miller A.N."/>
            <person name="Grigoriev I.V."/>
            <person name="Debuchy R."/>
            <person name="Gladieux P."/>
            <person name="Thoren M.H."/>
            <person name="Johannesson H."/>
        </authorList>
    </citation>
    <scope>NUCLEOTIDE SEQUENCE</scope>
    <source>
        <strain evidence="2">CBS 731.68</strain>
    </source>
</reference>
<feature type="compositionally biased region" description="Polar residues" evidence="1">
    <location>
        <begin position="59"/>
        <end position="68"/>
    </location>
</feature>
<organism evidence="2 3">
    <name type="scientific">Parathielavia appendiculata</name>
    <dbReference type="NCBI Taxonomy" id="2587402"/>
    <lineage>
        <taxon>Eukaryota</taxon>
        <taxon>Fungi</taxon>
        <taxon>Dikarya</taxon>
        <taxon>Ascomycota</taxon>
        <taxon>Pezizomycotina</taxon>
        <taxon>Sordariomycetes</taxon>
        <taxon>Sordariomycetidae</taxon>
        <taxon>Sordariales</taxon>
        <taxon>Chaetomiaceae</taxon>
        <taxon>Parathielavia</taxon>
    </lineage>
</organism>
<evidence type="ECO:0000313" key="3">
    <source>
        <dbReference type="Proteomes" id="UP001302602"/>
    </source>
</evidence>
<dbReference type="AlphaFoldDB" id="A0AAN6U1K4"/>
<sequence>MEASIALGVIFAALEQACSGHKYTTLPPFPPLAVPKHTGYLPRNSRPPIRLESRHRQPAQPNETQPNVHDNESPNALAALLETILAHASSCRP</sequence>
<dbReference type="RefSeq" id="XP_062648528.1">
    <property type="nucleotide sequence ID" value="XM_062786867.1"/>
</dbReference>
<dbReference type="Proteomes" id="UP001302602">
    <property type="component" value="Unassembled WGS sequence"/>
</dbReference>
<name>A0AAN6U1K4_9PEZI</name>
<reference evidence="2" key="1">
    <citation type="journal article" date="2023" name="Mol. Phylogenet. Evol.">
        <title>Genome-scale phylogeny and comparative genomics of the fungal order Sordariales.</title>
        <authorList>
            <person name="Hensen N."/>
            <person name="Bonometti L."/>
            <person name="Westerberg I."/>
            <person name="Brannstrom I.O."/>
            <person name="Guillou S."/>
            <person name="Cros-Aarteil S."/>
            <person name="Calhoun S."/>
            <person name="Haridas S."/>
            <person name="Kuo A."/>
            <person name="Mondo S."/>
            <person name="Pangilinan J."/>
            <person name="Riley R."/>
            <person name="LaButti K."/>
            <person name="Andreopoulos B."/>
            <person name="Lipzen A."/>
            <person name="Chen C."/>
            <person name="Yan M."/>
            <person name="Daum C."/>
            <person name="Ng V."/>
            <person name="Clum A."/>
            <person name="Steindorff A."/>
            <person name="Ohm R.A."/>
            <person name="Martin F."/>
            <person name="Silar P."/>
            <person name="Natvig D.O."/>
            <person name="Lalanne C."/>
            <person name="Gautier V."/>
            <person name="Ament-Velasquez S.L."/>
            <person name="Kruys A."/>
            <person name="Hutchinson M.I."/>
            <person name="Powell A.J."/>
            <person name="Barry K."/>
            <person name="Miller A.N."/>
            <person name="Grigoriev I.V."/>
            <person name="Debuchy R."/>
            <person name="Gladieux P."/>
            <person name="Hiltunen Thoren M."/>
            <person name="Johannesson H."/>
        </authorList>
    </citation>
    <scope>NUCLEOTIDE SEQUENCE</scope>
    <source>
        <strain evidence="2">CBS 731.68</strain>
    </source>
</reference>
<proteinExistence type="predicted"/>
<dbReference type="EMBL" id="MU853226">
    <property type="protein sequence ID" value="KAK4124757.1"/>
    <property type="molecule type" value="Genomic_DNA"/>
</dbReference>
<evidence type="ECO:0000256" key="1">
    <source>
        <dbReference type="SAM" id="MobiDB-lite"/>
    </source>
</evidence>